<evidence type="ECO:0000256" key="2">
    <source>
        <dbReference type="ARBA" id="ARBA00022737"/>
    </source>
</evidence>
<evidence type="ECO:0000256" key="1">
    <source>
        <dbReference type="ARBA" id="ARBA00022460"/>
    </source>
</evidence>
<proteinExistence type="predicted"/>
<dbReference type="GO" id="GO:0042302">
    <property type="term" value="F:structural constituent of cuticle"/>
    <property type="evidence" value="ECO:0007669"/>
    <property type="project" value="UniProtKB-KW"/>
</dbReference>
<evidence type="ECO:0000259" key="4">
    <source>
        <dbReference type="PROSITE" id="PS50878"/>
    </source>
</evidence>
<comment type="caution">
    <text evidence="5">The sequence shown here is derived from an EMBL/GenBank/DDBJ whole genome shotgun (WGS) entry which is preliminary data.</text>
</comment>
<dbReference type="InterPro" id="IPR000477">
    <property type="entry name" value="RT_dom"/>
</dbReference>
<dbReference type="GO" id="GO:0071897">
    <property type="term" value="P:DNA biosynthetic process"/>
    <property type="evidence" value="ECO:0007669"/>
    <property type="project" value="UniProtKB-ARBA"/>
</dbReference>
<protein>
    <recommendedName>
        <fullName evidence="4">Reverse transcriptase domain-containing protein</fullName>
    </recommendedName>
</protein>
<organism evidence="5 6">
    <name type="scientific">Parnassius mnemosyne</name>
    <name type="common">clouded apollo</name>
    <dbReference type="NCBI Taxonomy" id="213953"/>
    <lineage>
        <taxon>Eukaryota</taxon>
        <taxon>Metazoa</taxon>
        <taxon>Ecdysozoa</taxon>
        <taxon>Arthropoda</taxon>
        <taxon>Hexapoda</taxon>
        <taxon>Insecta</taxon>
        <taxon>Pterygota</taxon>
        <taxon>Neoptera</taxon>
        <taxon>Endopterygota</taxon>
        <taxon>Lepidoptera</taxon>
        <taxon>Glossata</taxon>
        <taxon>Ditrysia</taxon>
        <taxon>Papilionoidea</taxon>
        <taxon>Papilionidae</taxon>
        <taxon>Parnassiinae</taxon>
        <taxon>Parnassini</taxon>
        <taxon>Parnassius</taxon>
        <taxon>Driopa</taxon>
    </lineage>
</organism>
<dbReference type="PANTHER" id="PTHR19446">
    <property type="entry name" value="REVERSE TRANSCRIPTASES"/>
    <property type="match status" value="1"/>
</dbReference>
<evidence type="ECO:0000256" key="3">
    <source>
        <dbReference type="SAM" id="MobiDB-lite"/>
    </source>
</evidence>
<dbReference type="InterPro" id="IPR043502">
    <property type="entry name" value="DNA/RNA_pol_sf"/>
</dbReference>
<dbReference type="InterPro" id="IPR022727">
    <property type="entry name" value="Cuticle_C1"/>
</dbReference>
<keyword evidence="6" id="KW-1185">Reference proteome</keyword>
<accession>A0AAV1KU73</accession>
<gene>
    <name evidence="5" type="ORF">PARMNEM_LOCUS6501</name>
</gene>
<keyword evidence="2" id="KW-0677">Repeat</keyword>
<dbReference type="PROSITE" id="PS50878">
    <property type="entry name" value="RT_POL"/>
    <property type="match status" value="1"/>
</dbReference>
<feature type="domain" description="Reverse transcriptase" evidence="4">
    <location>
        <begin position="1"/>
        <end position="266"/>
    </location>
</feature>
<dbReference type="Proteomes" id="UP001314205">
    <property type="component" value="Unassembled WGS sequence"/>
</dbReference>
<reference evidence="5 6" key="1">
    <citation type="submission" date="2023-11" db="EMBL/GenBank/DDBJ databases">
        <authorList>
            <person name="Hedman E."/>
            <person name="Englund M."/>
            <person name="Stromberg M."/>
            <person name="Nyberg Akerstrom W."/>
            <person name="Nylinder S."/>
            <person name="Jareborg N."/>
            <person name="Kallberg Y."/>
            <person name="Kronander E."/>
        </authorList>
    </citation>
    <scope>NUCLEOTIDE SEQUENCE [LARGE SCALE GENOMIC DNA]</scope>
</reference>
<feature type="region of interest" description="Disordered" evidence="3">
    <location>
        <begin position="1"/>
        <end position="24"/>
    </location>
</feature>
<dbReference type="EMBL" id="CAVLGL010000079">
    <property type="protein sequence ID" value="CAK1585412.1"/>
    <property type="molecule type" value="Genomic_DNA"/>
</dbReference>
<evidence type="ECO:0000313" key="6">
    <source>
        <dbReference type="Proteomes" id="UP001314205"/>
    </source>
</evidence>
<name>A0AAV1KU73_9NEOP</name>
<dbReference type="SUPFAM" id="SSF56672">
    <property type="entry name" value="DNA/RNA polymerases"/>
    <property type="match status" value="1"/>
</dbReference>
<sequence length="382" mass="40545">MASPSATDSPEEESTDVPEVTQTETRAAVSRLRAKNTAPGPDGVPGRALVLALKELEPQLRGLFTACLEQDRLVSHLCREGPDLDENQFGFRRGRSTIDAITRVRALAEETVSRGGVVLAVSLDISNAFNTLPWSCIREALNYHRVPPYLRRTIGAYLEERCVTYRGRDGAGRRVMSCGVPQGSVLGPLLWNIGYDWVLRGELPSGADLTCYADDTLVTARGSSHREATLVATAAVSQVFILVCAVATAQAGGILSPIGVYGGLGSWNPYSSYPAQPAISSQHSNILRSPFNLAQVSTFSKAVDTPFSSVRKSDVRISNPGVAIAPAYHSYASPLVSHYGVAAPLAAPVAKVAGGLLGVAYSAAPAVSHMTYTNGLGLSYAW</sequence>
<dbReference type="AlphaFoldDB" id="A0AAV1KU73"/>
<keyword evidence="1" id="KW-0193">Cuticle</keyword>
<evidence type="ECO:0000313" key="5">
    <source>
        <dbReference type="EMBL" id="CAK1585412.1"/>
    </source>
</evidence>
<dbReference type="Pfam" id="PF00078">
    <property type="entry name" value="RVT_1"/>
    <property type="match status" value="1"/>
</dbReference>
<dbReference type="Pfam" id="PF11018">
    <property type="entry name" value="Cuticle_3"/>
    <property type="match status" value="1"/>
</dbReference>